<dbReference type="PANTHER" id="PTHR10009">
    <property type="entry name" value="PROTEIN YELLOW-RELATED"/>
    <property type="match status" value="1"/>
</dbReference>
<accession>A0ABV2L4H8</accession>
<name>A0ABV2L4H8_9HYPH</name>
<evidence type="ECO:0000256" key="3">
    <source>
        <dbReference type="SAM" id="MobiDB-lite"/>
    </source>
</evidence>
<protein>
    <submittedName>
        <fullName evidence="4">Sugar lactone lactonase YvrE</fullName>
    </submittedName>
</protein>
<proteinExistence type="predicted"/>
<dbReference type="InterPro" id="IPR011042">
    <property type="entry name" value="6-blade_b-propeller_TolB-like"/>
</dbReference>
<comment type="caution">
    <text evidence="4">The sequence shown here is derived from an EMBL/GenBank/DDBJ whole genome shotgun (WGS) entry which is preliminary data.</text>
</comment>
<organism evidence="4 5">
    <name type="scientific">Methylobacterium goesingense</name>
    <dbReference type="NCBI Taxonomy" id="243690"/>
    <lineage>
        <taxon>Bacteria</taxon>
        <taxon>Pseudomonadati</taxon>
        <taxon>Pseudomonadota</taxon>
        <taxon>Alphaproteobacteria</taxon>
        <taxon>Hyphomicrobiales</taxon>
        <taxon>Methylobacteriaceae</taxon>
        <taxon>Methylobacterium</taxon>
    </lineage>
</organism>
<evidence type="ECO:0000313" key="4">
    <source>
        <dbReference type="EMBL" id="MET3692733.1"/>
    </source>
</evidence>
<dbReference type="EMBL" id="JBEPMM010000005">
    <property type="protein sequence ID" value="MET3692733.1"/>
    <property type="molecule type" value="Genomic_DNA"/>
</dbReference>
<evidence type="ECO:0000256" key="2">
    <source>
        <dbReference type="ARBA" id="ARBA00022525"/>
    </source>
</evidence>
<dbReference type="Gene3D" id="2.120.10.30">
    <property type="entry name" value="TolB, C-terminal domain"/>
    <property type="match status" value="1"/>
</dbReference>
<dbReference type="Pfam" id="PF03022">
    <property type="entry name" value="MRJP"/>
    <property type="match status" value="1"/>
</dbReference>
<sequence length="425" mass="45064">MMRHQPALPTIQAPMPPRRGAHSRQRTRILAAALLGTVLVPGAAIAQGSASTPAATPSVNLTKVASFDHQVTGVTVAKDGRIFVNFPRWTEDTEVSVGELKDGKVVPFPDAAWNSWRNARKDEVTAKDHWICVQSVVAGPNGNLWVLDPAAPAMAALVPGGPKLVEIDLTTNQPARTIAFDESVAPQGSYLNDVRFSPDGKTAYLTDSGAKGALVVVDLDSGRAHRVLDGDPSTQPDKSVTVTYDGKPLRRPDGRGVEFAADGIALSPDGKTLYWQAIKGKTLYSLPTETLASGITTALMPTTLADKSVAGRIETVGENGPADGLIIARKDGRMYVTSPQDDSIKVRDLSSKGGALRTVVQDKRLRWPDTFAEGPDGTIYVTTSHIQDSAFYKPDAPAALPTELWSFKPTSADATGSTAPAPAGR</sequence>
<dbReference type="InterPro" id="IPR017996">
    <property type="entry name" value="MRJP/yellow-related"/>
</dbReference>
<evidence type="ECO:0000313" key="5">
    <source>
        <dbReference type="Proteomes" id="UP001549145"/>
    </source>
</evidence>
<keyword evidence="2" id="KW-0964">Secreted</keyword>
<dbReference type="SUPFAM" id="SSF101898">
    <property type="entry name" value="NHL repeat"/>
    <property type="match status" value="1"/>
</dbReference>
<gene>
    <name evidence="4" type="ORF">ABID43_002273</name>
</gene>
<evidence type="ECO:0000256" key="1">
    <source>
        <dbReference type="ARBA" id="ARBA00004613"/>
    </source>
</evidence>
<dbReference type="Proteomes" id="UP001549145">
    <property type="component" value="Unassembled WGS sequence"/>
</dbReference>
<feature type="region of interest" description="Disordered" evidence="3">
    <location>
        <begin position="1"/>
        <end position="25"/>
    </location>
</feature>
<keyword evidence="5" id="KW-1185">Reference proteome</keyword>
<reference evidence="4 5" key="1">
    <citation type="submission" date="2024-06" db="EMBL/GenBank/DDBJ databases">
        <title>Genomic Encyclopedia of Type Strains, Phase IV (KMG-IV): sequencing the most valuable type-strain genomes for metagenomic binning, comparative biology and taxonomic classification.</title>
        <authorList>
            <person name="Goeker M."/>
        </authorList>
    </citation>
    <scope>NUCLEOTIDE SEQUENCE [LARGE SCALE GENOMIC DNA]</scope>
    <source>
        <strain evidence="4 5">DSM 21331</strain>
    </source>
</reference>
<comment type="subcellular location">
    <subcellularLocation>
        <location evidence="1">Secreted</location>
    </subcellularLocation>
</comment>
<dbReference type="PANTHER" id="PTHR10009:SF18">
    <property type="entry name" value="PROTEIN YELLOW-LIKE PROTEIN"/>
    <property type="match status" value="1"/>
</dbReference>